<organism evidence="2 3">
    <name type="scientific">Streptacidiphilus jeojiensis</name>
    <dbReference type="NCBI Taxonomy" id="3229225"/>
    <lineage>
        <taxon>Bacteria</taxon>
        <taxon>Bacillati</taxon>
        <taxon>Actinomycetota</taxon>
        <taxon>Actinomycetes</taxon>
        <taxon>Kitasatosporales</taxon>
        <taxon>Streptomycetaceae</taxon>
        <taxon>Streptacidiphilus</taxon>
    </lineage>
</organism>
<feature type="region of interest" description="Disordered" evidence="1">
    <location>
        <begin position="1"/>
        <end position="43"/>
    </location>
</feature>
<dbReference type="Proteomes" id="UP001592581">
    <property type="component" value="Unassembled WGS sequence"/>
</dbReference>
<comment type="caution">
    <text evidence="2">The sequence shown here is derived from an EMBL/GenBank/DDBJ whole genome shotgun (WGS) entry which is preliminary data.</text>
</comment>
<feature type="compositionally biased region" description="Pro residues" evidence="1">
    <location>
        <begin position="9"/>
        <end position="32"/>
    </location>
</feature>
<evidence type="ECO:0000256" key="1">
    <source>
        <dbReference type="SAM" id="MobiDB-lite"/>
    </source>
</evidence>
<reference evidence="2 3" key="1">
    <citation type="submission" date="2024-06" db="EMBL/GenBank/DDBJ databases">
        <authorList>
            <person name="Lee S.D."/>
        </authorList>
    </citation>
    <scope>NUCLEOTIDE SEQUENCE [LARGE SCALE GENOMIC DNA]</scope>
    <source>
        <strain evidence="2 3">N1-10</strain>
    </source>
</reference>
<name>A0ABV6XXL1_9ACTN</name>
<proteinExistence type="predicted"/>
<feature type="compositionally biased region" description="Pro residues" evidence="1">
    <location>
        <begin position="194"/>
        <end position="206"/>
    </location>
</feature>
<feature type="region of interest" description="Disordered" evidence="1">
    <location>
        <begin position="120"/>
        <end position="227"/>
    </location>
</feature>
<sequence>GRPRCRSPPTAPAPAPAAQPAPPQQAAPPQAPQPQAQQGGAGQIRQMWPQILDAVKGRRRVTWMLVQQAQVAGFDGSTLQLSFEHAGTRDGFVNGGHDEILRQALQDSFGMSWRIDCIIDPSVGRGPAPGSGPGQAAPQPMQQGAPQPPQQQYQAPPTQQFAPPPTQMTQSAPPVLQPSAPAQAPAQPSSSPQPSAPAPDPHPHPLSPDDETIPEEEAGYGQGMVSGPELIMKELGATVIQEIEHDR</sequence>
<protein>
    <submittedName>
        <fullName evidence="2">DNA polymerase III subunit gamma and tau</fullName>
    </submittedName>
</protein>
<keyword evidence="3" id="KW-1185">Reference proteome</keyword>
<feature type="compositionally biased region" description="Low complexity" evidence="1">
    <location>
        <begin position="134"/>
        <end position="193"/>
    </location>
</feature>
<evidence type="ECO:0000313" key="3">
    <source>
        <dbReference type="Proteomes" id="UP001592581"/>
    </source>
</evidence>
<gene>
    <name evidence="2" type="ORF">ABUW04_32610</name>
</gene>
<feature type="non-terminal residue" evidence="2">
    <location>
        <position position="1"/>
    </location>
</feature>
<dbReference type="PRINTS" id="PR01217">
    <property type="entry name" value="PRICHEXTENSN"/>
</dbReference>
<dbReference type="EMBL" id="JBEUKS010000014">
    <property type="protein sequence ID" value="MFC1442998.1"/>
    <property type="molecule type" value="Genomic_DNA"/>
</dbReference>
<evidence type="ECO:0000313" key="2">
    <source>
        <dbReference type="EMBL" id="MFC1442998.1"/>
    </source>
</evidence>
<accession>A0ABV6XXL1</accession>
<feature type="compositionally biased region" description="Acidic residues" evidence="1">
    <location>
        <begin position="208"/>
        <end position="218"/>
    </location>
</feature>